<keyword evidence="1" id="KW-0732">Signal</keyword>
<proteinExistence type="predicted"/>
<feature type="signal peptide" evidence="1">
    <location>
        <begin position="1"/>
        <end position="23"/>
    </location>
</feature>
<evidence type="ECO:0000256" key="1">
    <source>
        <dbReference type="SAM" id="SignalP"/>
    </source>
</evidence>
<reference evidence="2 3" key="1">
    <citation type="journal article" date="2016" name="Appl. Microbiol. Biotechnol.">
        <title>Adhesion of the genome-sequenced Lactococcus lactis subsp. cremoris IBB477 strain is mediated by specific molecular determinants.</title>
        <authorList>
            <person name="Radziwill-Bienkowska J.M."/>
            <person name="Le D.T."/>
            <person name="Szczesny P."/>
            <person name="Duviau M.P."/>
            <person name="Aleksandrzak-Piekarczyk T."/>
            <person name="Loubiere P."/>
            <person name="Mercier-Bonin M."/>
            <person name="Bardowski J.K."/>
            <person name="Kowalczyk M."/>
        </authorList>
    </citation>
    <scope>NUCLEOTIDE SEQUENCE [LARGE SCALE GENOMIC DNA]</scope>
    <source>
        <strain evidence="2 3">IBB477</strain>
    </source>
</reference>
<dbReference type="PROSITE" id="PS51257">
    <property type="entry name" value="PROKAR_LIPOPROTEIN"/>
    <property type="match status" value="1"/>
</dbReference>
<evidence type="ECO:0000313" key="3">
    <source>
        <dbReference type="Proteomes" id="UP000176236"/>
    </source>
</evidence>
<sequence>MKKFIALGSILVLTIIGACTAHADSEKETNQEIPNVLLNNDKVKDSDTLIKIPGGVYVHGKVTITENNKEIATLDSDSNPDAKTLKNLKMSGNLNIVEAPTLKREDGSAPPIYGMKLGQDAYAAGVWDVNYGGIHYTPYAYETTNPSVDLLYWISKRDSMYIGGSEVWNNPTHGTVVNPGEGTYINPPYNSSAAWTYAPFVAGASWYVGNIWA</sequence>
<feature type="chain" id="PRO_5009449222" evidence="1">
    <location>
        <begin position="24"/>
        <end position="213"/>
    </location>
</feature>
<gene>
    <name evidence="2" type="ORF">AJ89_10255</name>
</gene>
<dbReference type="EMBL" id="JMMZ01000029">
    <property type="protein sequence ID" value="OEU39101.1"/>
    <property type="molecule type" value="Genomic_DNA"/>
</dbReference>
<organism evidence="2 3">
    <name type="scientific">Lactococcus cremoris subsp. cremoris IBB477</name>
    <dbReference type="NCBI Taxonomy" id="1449093"/>
    <lineage>
        <taxon>Bacteria</taxon>
        <taxon>Bacillati</taxon>
        <taxon>Bacillota</taxon>
        <taxon>Bacilli</taxon>
        <taxon>Lactobacillales</taxon>
        <taxon>Streptococcaceae</taxon>
        <taxon>Lactococcus</taxon>
        <taxon>Lactococcus cremoris subsp. cremoris</taxon>
    </lineage>
</organism>
<protein>
    <submittedName>
        <fullName evidence="2">Uncharacterized protein</fullName>
    </submittedName>
</protein>
<dbReference type="AlphaFoldDB" id="A0A1E7G2E4"/>
<evidence type="ECO:0000313" key="2">
    <source>
        <dbReference type="EMBL" id="OEU39101.1"/>
    </source>
</evidence>
<comment type="caution">
    <text evidence="2">The sequence shown here is derived from an EMBL/GenBank/DDBJ whole genome shotgun (WGS) entry which is preliminary data.</text>
</comment>
<accession>A0A1E7G2E4</accession>
<dbReference type="Proteomes" id="UP000176236">
    <property type="component" value="Chromosome"/>
</dbReference>
<name>A0A1E7G2E4_LACLC</name>